<proteinExistence type="predicted"/>
<reference evidence="2" key="1">
    <citation type="journal article" date="2021" name="Proc. Natl. Acad. Sci. U.S.A.">
        <title>A Catalog of Tens of Thousands of Viruses from Human Metagenomes Reveals Hidden Associations with Chronic Diseases.</title>
        <authorList>
            <person name="Tisza M.J."/>
            <person name="Buck C.B."/>
        </authorList>
    </citation>
    <scope>NUCLEOTIDE SEQUENCE</scope>
    <source>
        <strain evidence="2">CtevH2</strain>
    </source>
</reference>
<feature type="region of interest" description="Disordered" evidence="1">
    <location>
        <begin position="18"/>
        <end position="37"/>
    </location>
</feature>
<sequence length="37" mass="3840">MHASVCLSLNPLNLSNSLVREGSTGGGGDRLRDRCGP</sequence>
<accession>A0A8S5UAM2</accession>
<evidence type="ECO:0000256" key="1">
    <source>
        <dbReference type="SAM" id="MobiDB-lite"/>
    </source>
</evidence>
<evidence type="ECO:0000313" key="2">
    <source>
        <dbReference type="EMBL" id="DAF91535.1"/>
    </source>
</evidence>
<organism evidence="2">
    <name type="scientific">Siphoviridae sp. ctevH2</name>
    <dbReference type="NCBI Taxonomy" id="2825593"/>
    <lineage>
        <taxon>Viruses</taxon>
        <taxon>Duplodnaviria</taxon>
        <taxon>Heunggongvirae</taxon>
        <taxon>Uroviricota</taxon>
        <taxon>Caudoviricetes</taxon>
    </lineage>
</organism>
<protein>
    <submittedName>
        <fullName evidence="2">Uncharacterized protein</fullName>
    </submittedName>
</protein>
<name>A0A8S5UAM2_9CAUD</name>
<dbReference type="EMBL" id="BK016056">
    <property type="protein sequence ID" value="DAF91535.1"/>
    <property type="molecule type" value="Genomic_DNA"/>
</dbReference>